<protein>
    <recommendedName>
        <fullName evidence="8">Probable membrane transporter protein</fullName>
    </recommendedName>
</protein>
<feature type="transmembrane region" description="Helical" evidence="8">
    <location>
        <begin position="181"/>
        <end position="203"/>
    </location>
</feature>
<comment type="caution">
    <text evidence="9">The sequence shown here is derived from an EMBL/GenBank/DDBJ whole genome shotgun (WGS) entry which is preliminary data.</text>
</comment>
<feature type="transmembrane region" description="Helical" evidence="8">
    <location>
        <begin position="49"/>
        <end position="69"/>
    </location>
</feature>
<feature type="transmembrane region" description="Helical" evidence="8">
    <location>
        <begin position="21"/>
        <end position="42"/>
    </location>
</feature>
<evidence type="ECO:0000313" key="9">
    <source>
        <dbReference type="EMBL" id="TFZ07674.1"/>
    </source>
</evidence>
<accession>A0A4Z0C9M7</accession>
<evidence type="ECO:0000256" key="8">
    <source>
        <dbReference type="RuleBase" id="RU363041"/>
    </source>
</evidence>
<gene>
    <name evidence="9" type="ORF">EZ216_00470</name>
</gene>
<dbReference type="InterPro" id="IPR052017">
    <property type="entry name" value="TSUP"/>
</dbReference>
<feature type="transmembrane region" description="Helical" evidence="8">
    <location>
        <begin position="89"/>
        <end position="110"/>
    </location>
</feature>
<keyword evidence="6 8" id="KW-1133">Transmembrane helix</keyword>
<dbReference type="PANTHER" id="PTHR30269:SF32">
    <property type="entry name" value="MEMBRANE TRANSPORTER PROTEIN-RELATED"/>
    <property type="match status" value="1"/>
</dbReference>
<dbReference type="EMBL" id="SMLK01000001">
    <property type="protein sequence ID" value="TFZ07674.1"/>
    <property type="molecule type" value="Genomic_DNA"/>
</dbReference>
<evidence type="ECO:0000256" key="2">
    <source>
        <dbReference type="ARBA" id="ARBA00009142"/>
    </source>
</evidence>
<feature type="transmembrane region" description="Helical" evidence="8">
    <location>
        <begin position="209"/>
        <end position="228"/>
    </location>
</feature>
<dbReference type="InterPro" id="IPR002781">
    <property type="entry name" value="TM_pro_TauE-like"/>
</dbReference>
<comment type="similarity">
    <text evidence="2 8">Belongs to the 4-toluene sulfonate uptake permease (TSUP) (TC 2.A.102) family.</text>
</comment>
<dbReference type="Pfam" id="PF01925">
    <property type="entry name" value="TauE"/>
    <property type="match status" value="1"/>
</dbReference>
<keyword evidence="7 8" id="KW-0472">Membrane</keyword>
<dbReference type="Proteomes" id="UP000297839">
    <property type="component" value="Unassembled WGS sequence"/>
</dbReference>
<organism evidence="9 10">
    <name type="scientific">Ramlibacter humi</name>
    <dbReference type="NCBI Taxonomy" id="2530451"/>
    <lineage>
        <taxon>Bacteria</taxon>
        <taxon>Pseudomonadati</taxon>
        <taxon>Pseudomonadota</taxon>
        <taxon>Betaproteobacteria</taxon>
        <taxon>Burkholderiales</taxon>
        <taxon>Comamonadaceae</taxon>
        <taxon>Ramlibacter</taxon>
    </lineage>
</organism>
<evidence type="ECO:0000256" key="4">
    <source>
        <dbReference type="ARBA" id="ARBA00022475"/>
    </source>
</evidence>
<evidence type="ECO:0000256" key="7">
    <source>
        <dbReference type="ARBA" id="ARBA00023136"/>
    </source>
</evidence>
<keyword evidence="10" id="KW-1185">Reference proteome</keyword>
<comment type="subcellular location">
    <subcellularLocation>
        <location evidence="1 8">Cell membrane</location>
        <topology evidence="1 8">Multi-pass membrane protein</topology>
    </subcellularLocation>
</comment>
<dbReference type="AlphaFoldDB" id="A0A4Z0C9M7"/>
<dbReference type="GO" id="GO:0005886">
    <property type="term" value="C:plasma membrane"/>
    <property type="evidence" value="ECO:0007669"/>
    <property type="project" value="UniProtKB-SubCell"/>
</dbReference>
<dbReference type="OrthoDB" id="9800873at2"/>
<dbReference type="PANTHER" id="PTHR30269">
    <property type="entry name" value="TRANSMEMBRANE PROTEIN YFCA"/>
    <property type="match status" value="1"/>
</dbReference>
<evidence type="ECO:0000313" key="10">
    <source>
        <dbReference type="Proteomes" id="UP000297839"/>
    </source>
</evidence>
<keyword evidence="3" id="KW-0813">Transport</keyword>
<evidence type="ECO:0000256" key="5">
    <source>
        <dbReference type="ARBA" id="ARBA00022692"/>
    </source>
</evidence>
<feature type="transmembrane region" description="Helical" evidence="8">
    <location>
        <begin position="146"/>
        <end position="169"/>
    </location>
</feature>
<evidence type="ECO:0000256" key="6">
    <source>
        <dbReference type="ARBA" id="ARBA00022989"/>
    </source>
</evidence>
<keyword evidence="5 8" id="KW-0812">Transmembrane</keyword>
<feature type="transmembrane region" description="Helical" evidence="8">
    <location>
        <begin position="240"/>
        <end position="258"/>
    </location>
</feature>
<feature type="transmembrane region" description="Helical" evidence="8">
    <location>
        <begin position="117"/>
        <end position="134"/>
    </location>
</feature>
<reference evidence="9 10" key="1">
    <citation type="submission" date="2019-03" db="EMBL/GenBank/DDBJ databases">
        <title>Ramlibacter sp. 18x22-1, whole genome shotgun sequence.</title>
        <authorList>
            <person name="Zhang X."/>
            <person name="Feng G."/>
            <person name="Zhu H."/>
        </authorList>
    </citation>
    <scope>NUCLEOTIDE SEQUENCE [LARGE SCALE GENOMIC DNA]</scope>
    <source>
        <strain evidence="9 10">18x22-1</strain>
    </source>
</reference>
<keyword evidence="4 8" id="KW-1003">Cell membrane</keyword>
<name>A0A4Z0C9M7_9BURK</name>
<sequence>MVRPAARPHTPGVIHPALPDFFAIAMVFVLAGAVKGVLGLGLPTVAIGLLGLFMPVAPAAALLTVPSLVTNVWQAAAGPQFAALSRRLWGMLLGTLAGVAVVAVFFSGAATAWGRQLLGVCLLVYGGIGLAGWRPRPLPGRLQGPIGVAAGFASGVLTGFSGVFVLPAVPYLQSLSLDKRGLSQAMGLCFTTSTVALAAALAWQGHLDLRASTGSLVMVAPALAGMWLGQALRDAMSEAAFRRTLFAGLALLGGWMLAR</sequence>
<evidence type="ECO:0000256" key="1">
    <source>
        <dbReference type="ARBA" id="ARBA00004651"/>
    </source>
</evidence>
<evidence type="ECO:0000256" key="3">
    <source>
        <dbReference type="ARBA" id="ARBA00022448"/>
    </source>
</evidence>
<proteinExistence type="inferred from homology"/>